<organism evidence="1 2">
    <name type="scientific">Actinospica durhamensis</name>
    <dbReference type="NCBI Taxonomy" id="1508375"/>
    <lineage>
        <taxon>Bacteria</taxon>
        <taxon>Bacillati</taxon>
        <taxon>Actinomycetota</taxon>
        <taxon>Actinomycetes</taxon>
        <taxon>Catenulisporales</taxon>
        <taxon>Actinospicaceae</taxon>
        <taxon>Actinospica</taxon>
    </lineage>
</organism>
<protein>
    <submittedName>
        <fullName evidence="1">Uncharacterized protein</fullName>
    </submittedName>
</protein>
<accession>A0A941EZB2</accession>
<dbReference type="RefSeq" id="WP_212533780.1">
    <property type="nucleotide sequence ID" value="NZ_JAGSOG010000427.1"/>
</dbReference>
<name>A0A941EZB2_9ACTN</name>
<comment type="caution">
    <text evidence="1">The sequence shown here is derived from an EMBL/GenBank/DDBJ whole genome shotgun (WGS) entry which is preliminary data.</text>
</comment>
<gene>
    <name evidence="1" type="ORF">KDL01_39145</name>
</gene>
<reference evidence="1" key="1">
    <citation type="submission" date="2021-04" db="EMBL/GenBank/DDBJ databases">
        <title>Genome based classification of Actinospica acidithermotolerans sp. nov., an actinobacterium isolated from an Indonesian hot spring.</title>
        <authorList>
            <person name="Kusuma A.B."/>
            <person name="Putra K.E."/>
            <person name="Nafisah S."/>
            <person name="Loh J."/>
            <person name="Nouioui I."/>
            <person name="Goodfellow M."/>
        </authorList>
    </citation>
    <scope>NUCLEOTIDE SEQUENCE</scope>
    <source>
        <strain evidence="1">CSCA 57</strain>
    </source>
</reference>
<dbReference type="Proteomes" id="UP000675781">
    <property type="component" value="Unassembled WGS sequence"/>
</dbReference>
<keyword evidence="2" id="KW-1185">Reference proteome</keyword>
<evidence type="ECO:0000313" key="2">
    <source>
        <dbReference type="Proteomes" id="UP000675781"/>
    </source>
</evidence>
<evidence type="ECO:0000313" key="1">
    <source>
        <dbReference type="EMBL" id="MBR7839343.1"/>
    </source>
</evidence>
<dbReference type="AlphaFoldDB" id="A0A941EZB2"/>
<proteinExistence type="predicted"/>
<dbReference type="EMBL" id="JAGSOG010000427">
    <property type="protein sequence ID" value="MBR7839343.1"/>
    <property type="molecule type" value="Genomic_DNA"/>
</dbReference>
<sequence>MAAISPIPDWVRACPRRPRHWVWMLSMHKRGLRIRVGDFYEDCSFHVRVCTASRMGEDYIAGISLIDAHGPSGCSPSHCGVIKVSAEVAMEAQRDPRAYFAKSMEQFGISAEKLPQAVEDAMAKLDRRG</sequence>